<dbReference type="InterPro" id="IPR016192">
    <property type="entry name" value="APOBEC/CMP_deaminase_Zn-bd"/>
</dbReference>
<proteinExistence type="inferred from homology"/>
<name>A0A2X1ULP3_9BURK</name>
<dbReference type="PROSITE" id="PS00903">
    <property type="entry name" value="CYT_DCMP_DEAMINASES_1"/>
    <property type="match status" value="1"/>
</dbReference>
<dbReference type="GO" id="GO:0008270">
    <property type="term" value="F:zinc ion binding"/>
    <property type="evidence" value="ECO:0007669"/>
    <property type="project" value="InterPro"/>
</dbReference>
<gene>
    <name evidence="8" type="ORF">NCTC11009_01299</name>
</gene>
<dbReference type="Gene3D" id="3.40.140.10">
    <property type="entry name" value="Cytidine Deaminase, domain 2"/>
    <property type="match status" value="1"/>
</dbReference>
<comment type="cofactor">
    <cofactor evidence="6">
        <name>Zn(2+)</name>
        <dbReference type="ChEBI" id="CHEBI:29105"/>
    </cofactor>
</comment>
<keyword evidence="3" id="KW-0378">Hydrolase</keyword>
<keyword evidence="4 6" id="KW-0862">Zinc</keyword>
<evidence type="ECO:0000313" key="9">
    <source>
        <dbReference type="Proteomes" id="UP000250242"/>
    </source>
</evidence>
<evidence type="ECO:0000256" key="6">
    <source>
        <dbReference type="PIRSR" id="PIRSR006019-2"/>
    </source>
</evidence>
<dbReference type="GO" id="GO:0006220">
    <property type="term" value="P:pyrimidine nucleotide metabolic process"/>
    <property type="evidence" value="ECO:0007669"/>
    <property type="project" value="InterPro"/>
</dbReference>
<dbReference type="PANTHER" id="PTHR11086:SF18">
    <property type="entry name" value="DEOXYCYTIDYLATE DEAMINASE"/>
    <property type="match status" value="1"/>
</dbReference>
<dbReference type="InterPro" id="IPR016193">
    <property type="entry name" value="Cytidine_deaminase-like"/>
</dbReference>
<dbReference type="PANTHER" id="PTHR11086">
    <property type="entry name" value="DEOXYCYTIDYLATE DEAMINASE-RELATED"/>
    <property type="match status" value="1"/>
</dbReference>
<evidence type="ECO:0000256" key="3">
    <source>
        <dbReference type="ARBA" id="ARBA00022801"/>
    </source>
</evidence>
<dbReference type="Proteomes" id="UP000250242">
    <property type="component" value="Unassembled WGS sequence"/>
</dbReference>
<evidence type="ECO:0000256" key="5">
    <source>
        <dbReference type="PIRSR" id="PIRSR006019-1"/>
    </source>
</evidence>
<protein>
    <submittedName>
        <fullName evidence="8">ComE operon protein 2</fullName>
    </submittedName>
</protein>
<dbReference type="InterPro" id="IPR016473">
    <property type="entry name" value="dCMP_deaminase"/>
</dbReference>
<organism evidence="8 9">
    <name type="scientific">Oligella urethralis</name>
    <dbReference type="NCBI Taxonomy" id="90245"/>
    <lineage>
        <taxon>Bacteria</taxon>
        <taxon>Pseudomonadati</taxon>
        <taxon>Pseudomonadota</taxon>
        <taxon>Betaproteobacteria</taxon>
        <taxon>Burkholderiales</taxon>
        <taxon>Alcaligenaceae</taxon>
        <taxon>Oligella</taxon>
    </lineage>
</organism>
<evidence type="ECO:0000313" key="8">
    <source>
        <dbReference type="EMBL" id="SPY08082.1"/>
    </source>
</evidence>
<evidence type="ECO:0000259" key="7">
    <source>
        <dbReference type="PROSITE" id="PS51747"/>
    </source>
</evidence>
<dbReference type="GO" id="GO:0005737">
    <property type="term" value="C:cytoplasm"/>
    <property type="evidence" value="ECO:0007669"/>
    <property type="project" value="TreeGrafter"/>
</dbReference>
<dbReference type="InterPro" id="IPR002125">
    <property type="entry name" value="CMP_dCMP_dom"/>
</dbReference>
<feature type="binding site" evidence="6">
    <location>
        <position position="109"/>
    </location>
    <ligand>
        <name>Zn(2+)</name>
        <dbReference type="ChEBI" id="CHEBI:29105"/>
        <note>catalytic</note>
    </ligand>
</feature>
<feature type="binding site" evidence="6">
    <location>
        <position position="106"/>
    </location>
    <ligand>
        <name>Zn(2+)</name>
        <dbReference type="ChEBI" id="CHEBI:29105"/>
        <note>catalytic</note>
    </ligand>
</feature>
<accession>A0A2X1ULP3</accession>
<dbReference type="PIRSF" id="PIRSF006019">
    <property type="entry name" value="dCMP_deaminase"/>
    <property type="match status" value="1"/>
</dbReference>
<feature type="active site" description="Proton donor" evidence="5">
    <location>
        <position position="79"/>
    </location>
</feature>
<dbReference type="EMBL" id="UATH01000001">
    <property type="protein sequence ID" value="SPY08082.1"/>
    <property type="molecule type" value="Genomic_DNA"/>
</dbReference>
<dbReference type="RefSeq" id="WP_053092730.1">
    <property type="nucleotide sequence ID" value="NZ_JVJW01000112.1"/>
</dbReference>
<comment type="similarity">
    <text evidence="1">Belongs to the cytidine and deoxycytidylate deaminase family.</text>
</comment>
<dbReference type="AlphaFoldDB" id="A0A2X1ULP3"/>
<feature type="domain" description="CMP/dCMP-type deaminase" evidence="7">
    <location>
        <begin position="12"/>
        <end position="164"/>
    </location>
</feature>
<dbReference type="GO" id="GO:0004132">
    <property type="term" value="F:dCMP deaminase activity"/>
    <property type="evidence" value="ECO:0007669"/>
    <property type="project" value="InterPro"/>
</dbReference>
<dbReference type="Pfam" id="PF00383">
    <property type="entry name" value="dCMP_cyt_deam_1"/>
    <property type="match status" value="1"/>
</dbReference>
<reference evidence="8 9" key="1">
    <citation type="submission" date="2018-06" db="EMBL/GenBank/DDBJ databases">
        <authorList>
            <consortium name="Pathogen Informatics"/>
            <person name="Doyle S."/>
        </authorList>
    </citation>
    <scope>NUCLEOTIDE SEQUENCE [LARGE SCALE GENOMIC DNA]</scope>
    <source>
        <strain evidence="8 9">NCTC11009</strain>
    </source>
</reference>
<dbReference type="SUPFAM" id="SSF53927">
    <property type="entry name" value="Cytidine deaminase-like"/>
    <property type="match status" value="1"/>
</dbReference>
<evidence type="ECO:0000256" key="1">
    <source>
        <dbReference type="ARBA" id="ARBA00006576"/>
    </source>
</evidence>
<evidence type="ECO:0000256" key="2">
    <source>
        <dbReference type="ARBA" id="ARBA00022723"/>
    </source>
</evidence>
<feature type="binding site" evidence="6">
    <location>
        <position position="77"/>
    </location>
    <ligand>
        <name>Zn(2+)</name>
        <dbReference type="ChEBI" id="CHEBI:29105"/>
        <note>catalytic</note>
    </ligand>
</feature>
<dbReference type="InterPro" id="IPR015517">
    <property type="entry name" value="dCMP_deaminase-rel"/>
</dbReference>
<sequence>MATETRELNKVRKFLKFIPTAEGLAEQSKDPSTKVGAIALDDDFNVRSVGYNGFPRGVDDNEAYYEDRETKYKRISHAEMNVVAQAARTGVSINGCTLLLTSLFPCSTCTKILIQAGIRRILAPNVKMGDVWRHEWEISKQLCKEAKVRVYGYNPLNPKEVQVII</sequence>
<keyword evidence="2 6" id="KW-0479">Metal-binding</keyword>
<evidence type="ECO:0000256" key="4">
    <source>
        <dbReference type="ARBA" id="ARBA00022833"/>
    </source>
</evidence>
<dbReference type="PROSITE" id="PS51747">
    <property type="entry name" value="CYT_DCMP_DEAMINASES_2"/>
    <property type="match status" value="1"/>
</dbReference>